<keyword evidence="1" id="KW-0238">DNA-binding</keyword>
<evidence type="ECO:0000256" key="2">
    <source>
        <dbReference type="SAM" id="Phobius"/>
    </source>
</evidence>
<evidence type="ECO:0000313" key="4">
    <source>
        <dbReference type="EMBL" id="ASA24752.1"/>
    </source>
</evidence>
<keyword evidence="5" id="KW-1185">Reference proteome</keyword>
<dbReference type="SMART" id="SM00530">
    <property type="entry name" value="HTH_XRE"/>
    <property type="match status" value="1"/>
</dbReference>
<feature type="domain" description="HTH cro/C1-type" evidence="3">
    <location>
        <begin position="7"/>
        <end position="61"/>
    </location>
</feature>
<name>A0A2Z2KSW7_9BACL</name>
<dbReference type="PROSITE" id="PS50943">
    <property type="entry name" value="HTH_CROC1"/>
    <property type="match status" value="1"/>
</dbReference>
<evidence type="ECO:0000313" key="5">
    <source>
        <dbReference type="Proteomes" id="UP000249890"/>
    </source>
</evidence>
<proteinExistence type="predicted"/>
<feature type="transmembrane region" description="Helical" evidence="2">
    <location>
        <begin position="120"/>
        <end position="142"/>
    </location>
</feature>
<protein>
    <recommendedName>
        <fullName evidence="3">HTH cro/C1-type domain-containing protein</fullName>
    </recommendedName>
</protein>
<dbReference type="OrthoDB" id="9804312at2"/>
<feature type="transmembrane region" description="Helical" evidence="2">
    <location>
        <begin position="177"/>
        <end position="197"/>
    </location>
</feature>
<dbReference type="InterPro" id="IPR010982">
    <property type="entry name" value="Lambda_DNA-bd_dom_sf"/>
</dbReference>
<dbReference type="Proteomes" id="UP000249890">
    <property type="component" value="Chromosome"/>
</dbReference>
<dbReference type="AlphaFoldDB" id="A0A2Z2KSW7"/>
<keyword evidence="2" id="KW-0812">Transmembrane</keyword>
<dbReference type="CDD" id="cd00093">
    <property type="entry name" value="HTH_XRE"/>
    <property type="match status" value="1"/>
</dbReference>
<dbReference type="PANTHER" id="PTHR46558">
    <property type="entry name" value="TRACRIPTIONAL REGULATORY PROTEIN-RELATED-RELATED"/>
    <property type="match status" value="1"/>
</dbReference>
<feature type="transmembrane region" description="Helical" evidence="2">
    <location>
        <begin position="96"/>
        <end position="114"/>
    </location>
</feature>
<organism evidence="4 5">
    <name type="scientific">Paenibacillus donghaensis</name>
    <dbReference type="NCBI Taxonomy" id="414771"/>
    <lineage>
        <taxon>Bacteria</taxon>
        <taxon>Bacillati</taxon>
        <taxon>Bacillota</taxon>
        <taxon>Bacilli</taxon>
        <taxon>Bacillales</taxon>
        <taxon>Paenibacillaceae</taxon>
        <taxon>Paenibacillus</taxon>
    </lineage>
</organism>
<dbReference type="SUPFAM" id="SSF47413">
    <property type="entry name" value="lambda repressor-like DNA-binding domains"/>
    <property type="match status" value="1"/>
</dbReference>
<dbReference type="RefSeq" id="WP_087918720.1">
    <property type="nucleotide sequence ID" value="NZ_CP021780.1"/>
</dbReference>
<keyword evidence="2" id="KW-1133">Transmembrane helix</keyword>
<dbReference type="Gene3D" id="1.10.260.40">
    <property type="entry name" value="lambda repressor-like DNA-binding domains"/>
    <property type="match status" value="1"/>
</dbReference>
<evidence type="ECO:0000256" key="1">
    <source>
        <dbReference type="ARBA" id="ARBA00023125"/>
    </source>
</evidence>
<accession>A0A2Z2KSW7</accession>
<sequence>MGFGEKIYKLRKEHGLSQEALAEKLDTTRQAISKWENNQGYPETEKLLLLSNIFEVSVDYLLKDTTENRVEHDKGYYVSREMAAGYLLSNKKQTQYVAAGISLLICSAIPYFLFRHSVPTYIVSGLVLATLGIVSFVVAGFADNKQYTAITKEPLILDPVTLKELKDELALLKRKHVVLSILGTVCVAFSGLSFLLTRKGFLDITEQSAPYYALCVFLFGAGVYILCNVIVSRDTYAVLLENDQYVNRFSARLARKSKKVIEKI</sequence>
<evidence type="ECO:0000259" key="3">
    <source>
        <dbReference type="PROSITE" id="PS50943"/>
    </source>
</evidence>
<gene>
    <name evidence="4" type="ORF">B9T62_30745</name>
</gene>
<dbReference type="Pfam" id="PF01381">
    <property type="entry name" value="HTH_3"/>
    <property type="match status" value="1"/>
</dbReference>
<feature type="transmembrane region" description="Helical" evidence="2">
    <location>
        <begin position="209"/>
        <end position="231"/>
    </location>
</feature>
<keyword evidence="2" id="KW-0472">Membrane</keyword>
<dbReference type="EMBL" id="CP021780">
    <property type="protein sequence ID" value="ASA24752.1"/>
    <property type="molecule type" value="Genomic_DNA"/>
</dbReference>
<dbReference type="GO" id="GO:0003677">
    <property type="term" value="F:DNA binding"/>
    <property type="evidence" value="ECO:0007669"/>
    <property type="project" value="UniProtKB-KW"/>
</dbReference>
<dbReference type="PANTHER" id="PTHR46558:SF13">
    <property type="entry name" value="HTH-TYPE TRANSCRIPTIONAL REGULATOR IMMR"/>
    <property type="match status" value="1"/>
</dbReference>
<dbReference type="KEGG" id="pdh:B9T62_30745"/>
<dbReference type="InterPro" id="IPR001387">
    <property type="entry name" value="Cro/C1-type_HTH"/>
</dbReference>
<reference evidence="4 5" key="1">
    <citation type="submission" date="2017-06" db="EMBL/GenBank/DDBJ databases">
        <title>Complete genome sequence of Paenibacillus donghaensis KCTC 13049T isolated from East Sea sediment, South Korea.</title>
        <authorList>
            <person name="Jung B.K."/>
            <person name="Hong S.-J."/>
            <person name="Shin J.-H."/>
        </authorList>
    </citation>
    <scope>NUCLEOTIDE SEQUENCE [LARGE SCALE GENOMIC DNA]</scope>
    <source>
        <strain evidence="4 5">KCTC 13049</strain>
    </source>
</reference>